<evidence type="ECO:0000313" key="2">
    <source>
        <dbReference type="RefSeq" id="XP_065658689.1"/>
    </source>
</evidence>
<organism evidence="1 2">
    <name type="scientific">Hydra vulgaris</name>
    <name type="common">Hydra</name>
    <name type="synonym">Hydra attenuata</name>
    <dbReference type="NCBI Taxonomy" id="6087"/>
    <lineage>
        <taxon>Eukaryota</taxon>
        <taxon>Metazoa</taxon>
        <taxon>Cnidaria</taxon>
        <taxon>Hydrozoa</taxon>
        <taxon>Hydroidolina</taxon>
        <taxon>Anthoathecata</taxon>
        <taxon>Aplanulata</taxon>
        <taxon>Hydridae</taxon>
        <taxon>Hydra</taxon>
    </lineage>
</organism>
<accession>A0ABM4CAJ6</accession>
<protein>
    <submittedName>
        <fullName evidence="2">Uncharacterized protein LOC136083212</fullName>
    </submittedName>
</protein>
<evidence type="ECO:0000313" key="1">
    <source>
        <dbReference type="Proteomes" id="UP001652625"/>
    </source>
</evidence>
<gene>
    <name evidence="2" type="primary">LOC136083212</name>
</gene>
<name>A0ABM4CAJ6_HYDVU</name>
<reference evidence="2" key="1">
    <citation type="submission" date="2025-08" db="UniProtKB">
        <authorList>
            <consortium name="RefSeq"/>
        </authorList>
    </citation>
    <scope>IDENTIFICATION</scope>
</reference>
<proteinExistence type="predicted"/>
<sequence length="130" mass="14897">MVDDIPCFIKDNRTDKSNYRPISILPGLSKVFELIIFEQIRDFIEPRLNILLCGFCKGYGTQHALFILLKNSKNACIKEILLSTCLWIFQNDLIPRDLFIGKSEACGFSHKSIKLLLSYLSDRKGRVKLG</sequence>
<dbReference type="Proteomes" id="UP001652625">
    <property type="component" value="Chromosome 08"/>
</dbReference>
<keyword evidence="1" id="KW-1185">Reference proteome</keyword>
<dbReference type="RefSeq" id="XP_065658689.1">
    <property type="nucleotide sequence ID" value="XM_065802617.1"/>
</dbReference>
<dbReference type="GeneID" id="136083212"/>